<evidence type="ECO:0000313" key="18">
    <source>
        <dbReference type="Proteomes" id="UP001154111"/>
    </source>
</evidence>
<reference evidence="16" key="1">
    <citation type="submission" date="2022-04" db="EMBL/GenBank/DDBJ databases">
        <authorList>
            <person name="Forde T."/>
        </authorList>
    </citation>
    <scope>NUCLEOTIDE SEQUENCE</scope>
    <source>
        <strain evidence="16">A18Y016a</strain>
        <strain evidence="15">A18Y020d</strain>
    </source>
</reference>
<dbReference type="AlphaFoldDB" id="A0AAU9VGA8"/>
<dbReference type="InterPro" id="IPR050197">
    <property type="entry name" value="Aldolase_class_II_sugar_metab"/>
</dbReference>
<dbReference type="EMBL" id="OW659477">
    <property type="protein sequence ID" value="CAH2762199.1"/>
    <property type="molecule type" value="Genomic_DNA"/>
</dbReference>
<evidence type="ECO:0000256" key="13">
    <source>
        <dbReference type="ARBA" id="ARBA00074961"/>
    </source>
</evidence>
<dbReference type="Pfam" id="PF00596">
    <property type="entry name" value="Aldolase_II"/>
    <property type="match status" value="1"/>
</dbReference>
<dbReference type="Gene3D" id="3.40.225.10">
    <property type="entry name" value="Class II aldolase/adducin N-terminal domain"/>
    <property type="match status" value="1"/>
</dbReference>
<evidence type="ECO:0000256" key="11">
    <source>
        <dbReference type="ARBA" id="ARBA00053542"/>
    </source>
</evidence>
<comment type="function">
    <text evidence="11">Involved in the degradation of L-arabinose. Catalyzes the interconversion of L-ribulose 5-phosphate (LRu5P) and D-xylulose 5-phosphate (D-Xu5P) via a retroaldol/aldol mechanism (carbon-carbon bond cleavage analogous to a class II aldolase reaction).</text>
</comment>
<name>A0AAU9VGA8_9FIRM</name>
<dbReference type="SUPFAM" id="SSF53639">
    <property type="entry name" value="AraD/HMP-PK domain-like"/>
    <property type="match status" value="1"/>
</dbReference>
<protein>
    <recommendedName>
        <fullName evidence="13">L-ribulose-5-phosphate 4-epimerase</fullName>
        <ecNumber evidence="4">5.1.3.4</ecNumber>
    </recommendedName>
    <alternativeName>
        <fullName evidence="10">Phosphoribulose isomerase</fullName>
    </alternativeName>
</protein>
<feature type="domain" description="Class II aldolase/adducin N-terminal" evidence="14">
    <location>
        <begin position="13"/>
        <end position="204"/>
    </location>
</feature>
<evidence type="ECO:0000313" key="16">
    <source>
        <dbReference type="EMBL" id="CAH2762199.1"/>
    </source>
</evidence>
<evidence type="ECO:0000256" key="7">
    <source>
        <dbReference type="ARBA" id="ARBA00022935"/>
    </source>
</evidence>
<keyword evidence="8 16" id="KW-0413">Isomerase</keyword>
<accession>A0AAU9VGA8</accession>
<dbReference type="GeneID" id="41396271"/>
<evidence type="ECO:0000256" key="1">
    <source>
        <dbReference type="ARBA" id="ARBA00001726"/>
    </source>
</evidence>
<comment type="similarity">
    <text evidence="3">Belongs to the aldolase class II family. AraD/FucA subfamily.</text>
</comment>
<dbReference type="FunFam" id="3.40.225.10:FF:000001">
    <property type="entry name" value="L-ribulose-5-phosphate 4-epimerase UlaF"/>
    <property type="match status" value="1"/>
</dbReference>
<dbReference type="GO" id="GO:0016832">
    <property type="term" value="F:aldehyde-lyase activity"/>
    <property type="evidence" value="ECO:0007669"/>
    <property type="project" value="TreeGrafter"/>
</dbReference>
<dbReference type="GO" id="GO:0046872">
    <property type="term" value="F:metal ion binding"/>
    <property type="evidence" value="ECO:0007669"/>
    <property type="project" value="UniProtKB-KW"/>
</dbReference>
<evidence type="ECO:0000256" key="4">
    <source>
        <dbReference type="ARBA" id="ARBA00013186"/>
    </source>
</evidence>
<dbReference type="NCBIfam" id="NF006047">
    <property type="entry name" value="PRK08193.1"/>
    <property type="match status" value="1"/>
</dbReference>
<dbReference type="GO" id="GO:0019568">
    <property type="term" value="P:arabinose catabolic process"/>
    <property type="evidence" value="ECO:0007669"/>
    <property type="project" value="UniProtKB-KW"/>
</dbReference>
<dbReference type="SMART" id="SM01007">
    <property type="entry name" value="Aldolase_II"/>
    <property type="match status" value="1"/>
</dbReference>
<keyword evidence="17" id="KW-1185">Reference proteome</keyword>
<comment type="cofactor">
    <cofactor evidence="2">
        <name>Zn(2+)</name>
        <dbReference type="ChEBI" id="CHEBI:29105"/>
    </cofactor>
</comment>
<dbReference type="RefSeq" id="WP_003773399.1">
    <property type="nucleotide sequence ID" value="NZ_OW659477.1"/>
</dbReference>
<evidence type="ECO:0000313" key="17">
    <source>
        <dbReference type="Proteomes" id="UP001154095"/>
    </source>
</evidence>
<dbReference type="InterPro" id="IPR001303">
    <property type="entry name" value="Aldolase_II/adducin_N"/>
</dbReference>
<evidence type="ECO:0000256" key="9">
    <source>
        <dbReference type="ARBA" id="ARBA00023277"/>
    </source>
</evidence>
<dbReference type="GO" id="GO:0008742">
    <property type="term" value="F:L-ribulose-phosphate 4-epimerase activity"/>
    <property type="evidence" value="ECO:0007669"/>
    <property type="project" value="UniProtKB-EC"/>
</dbReference>
<evidence type="ECO:0000256" key="12">
    <source>
        <dbReference type="ARBA" id="ARBA00060520"/>
    </source>
</evidence>
<comment type="catalytic activity">
    <reaction evidence="1">
        <text>L-ribulose 5-phosphate = D-xylulose 5-phosphate</text>
        <dbReference type="Rhea" id="RHEA:22368"/>
        <dbReference type="ChEBI" id="CHEBI:57737"/>
        <dbReference type="ChEBI" id="CHEBI:58226"/>
        <dbReference type="EC" id="5.1.3.4"/>
    </reaction>
</comment>
<evidence type="ECO:0000313" key="15">
    <source>
        <dbReference type="EMBL" id="CAH2762174.1"/>
    </source>
</evidence>
<comment type="pathway">
    <text evidence="12">Carbohydrate degradation; L-arabinose degradation via L-ribulose; D-xylulose 5-phosphate from L-arabinose (bacterial route): step 3/3.</text>
</comment>
<gene>
    <name evidence="16" type="primary">ulaF</name>
    <name evidence="16" type="ORF">ERYAMS2_01084</name>
    <name evidence="15" type="ORF">ERYAMS_00791</name>
</gene>
<evidence type="ECO:0000256" key="10">
    <source>
        <dbReference type="ARBA" id="ARBA00032206"/>
    </source>
</evidence>
<keyword evidence="6" id="KW-0862">Zinc</keyword>
<dbReference type="InterPro" id="IPR036409">
    <property type="entry name" value="Aldolase_II/adducin_N_sf"/>
</dbReference>
<dbReference type="Proteomes" id="UP001154111">
    <property type="component" value="Chromosome"/>
</dbReference>
<keyword evidence="7" id="KW-0054">Arabinose catabolism</keyword>
<dbReference type="Proteomes" id="UP001154095">
    <property type="component" value="Chromosome"/>
</dbReference>
<evidence type="ECO:0000256" key="5">
    <source>
        <dbReference type="ARBA" id="ARBA00022723"/>
    </source>
</evidence>
<dbReference type="EC" id="5.1.3.4" evidence="4"/>
<evidence type="ECO:0000256" key="8">
    <source>
        <dbReference type="ARBA" id="ARBA00023235"/>
    </source>
</evidence>
<proteinExistence type="inferred from homology"/>
<evidence type="ECO:0000256" key="6">
    <source>
        <dbReference type="ARBA" id="ARBA00022833"/>
    </source>
</evidence>
<organism evidence="16 18">
    <name type="scientific">Erysipelothrix amsterdamensis</name>
    <dbReference type="NCBI Taxonomy" id="2929157"/>
    <lineage>
        <taxon>Bacteria</taxon>
        <taxon>Bacillati</taxon>
        <taxon>Bacillota</taxon>
        <taxon>Erysipelotrichia</taxon>
        <taxon>Erysipelotrichales</taxon>
        <taxon>Erysipelotrichaceae</taxon>
        <taxon>Erysipelothrix</taxon>
    </lineage>
</organism>
<dbReference type="PANTHER" id="PTHR22789">
    <property type="entry name" value="FUCULOSE PHOSPHATE ALDOLASE"/>
    <property type="match status" value="1"/>
</dbReference>
<evidence type="ECO:0000256" key="3">
    <source>
        <dbReference type="ARBA" id="ARBA00010037"/>
    </source>
</evidence>
<evidence type="ECO:0000259" key="14">
    <source>
        <dbReference type="SMART" id="SM01007"/>
    </source>
</evidence>
<keyword evidence="9" id="KW-0119">Carbohydrate metabolism</keyword>
<dbReference type="PANTHER" id="PTHR22789:SF8">
    <property type="entry name" value="L-RIBULOSE-5-PHOSPHATE 4-EPIMERASE SGBE"/>
    <property type="match status" value="1"/>
</dbReference>
<dbReference type="EMBL" id="OW659496">
    <property type="protein sequence ID" value="CAH2762174.1"/>
    <property type="molecule type" value="Genomic_DNA"/>
</dbReference>
<sequence length="243" mass="27517">MSLNRETLNKIKEEVFEANRNLIEQGLVTLTWGNVSVLNRTEGYVVIKPSGVDYHKMSREDMVVTDLEGNSLESGQLKPSSDLKTHLELYRHFHSISSVVHTHSVHAVSWSQSGRDLPTYGTTHADTFNGDIPNTRFLTENEVATDYEKNTGTVIVETFRERHLDEMAIPGILVNGHGPFTWGTSAKEAVMNSHILEIICTMACQTETIVKDASHLPDYILKKHYERKHGRDAYYGQDFDILK</sequence>
<keyword evidence="5" id="KW-0479">Metal-binding</keyword>
<dbReference type="GO" id="GO:0005829">
    <property type="term" value="C:cytosol"/>
    <property type="evidence" value="ECO:0007669"/>
    <property type="project" value="TreeGrafter"/>
</dbReference>
<evidence type="ECO:0000256" key="2">
    <source>
        <dbReference type="ARBA" id="ARBA00001947"/>
    </source>
</evidence>